<proteinExistence type="predicted"/>
<dbReference type="PROSITE" id="PS50850">
    <property type="entry name" value="MFS"/>
    <property type="match status" value="1"/>
</dbReference>
<evidence type="ECO:0000256" key="1">
    <source>
        <dbReference type="ARBA" id="ARBA00004141"/>
    </source>
</evidence>
<accession>A0A1E4RGW1</accession>
<keyword evidence="8" id="KW-1185">Reference proteome</keyword>
<dbReference type="InterPro" id="IPR011701">
    <property type="entry name" value="MFS"/>
</dbReference>
<comment type="subcellular location">
    <subcellularLocation>
        <location evidence="1">Membrane</location>
        <topology evidence="1">Multi-pass membrane protein</topology>
    </subcellularLocation>
</comment>
<feature type="transmembrane region" description="Helical" evidence="5">
    <location>
        <begin position="461"/>
        <end position="482"/>
    </location>
</feature>
<dbReference type="STRING" id="984485.A0A1E4RGW1"/>
<dbReference type="Proteomes" id="UP000095085">
    <property type="component" value="Unassembled WGS sequence"/>
</dbReference>
<dbReference type="SUPFAM" id="SSF103473">
    <property type="entry name" value="MFS general substrate transporter"/>
    <property type="match status" value="1"/>
</dbReference>
<evidence type="ECO:0000256" key="3">
    <source>
        <dbReference type="ARBA" id="ARBA00022989"/>
    </source>
</evidence>
<dbReference type="EMBL" id="KV454542">
    <property type="protein sequence ID" value="ODV66451.1"/>
    <property type="molecule type" value="Genomic_DNA"/>
</dbReference>
<reference evidence="8" key="1">
    <citation type="submission" date="2016-05" db="EMBL/GenBank/DDBJ databases">
        <title>Comparative genomics of biotechnologically important yeasts.</title>
        <authorList>
            <consortium name="DOE Joint Genome Institute"/>
            <person name="Riley R."/>
            <person name="Haridas S."/>
            <person name="Wolfe K.H."/>
            <person name="Lopes M.R."/>
            <person name="Hittinger C.T."/>
            <person name="Goker M."/>
            <person name="Salamov A."/>
            <person name="Wisecaver J."/>
            <person name="Long T.M."/>
            <person name="Aerts A.L."/>
            <person name="Barry K."/>
            <person name="Choi C."/>
            <person name="Clum A."/>
            <person name="Coughlan A.Y."/>
            <person name="Deshpande S."/>
            <person name="Douglass A.P."/>
            <person name="Hanson S.J."/>
            <person name="Klenk H.-P."/>
            <person name="Labutti K."/>
            <person name="Lapidus A."/>
            <person name="Lindquist E."/>
            <person name="Lipzen A."/>
            <person name="Meier-Kolthoff J.P."/>
            <person name="Ohm R.A."/>
            <person name="Otillar R.P."/>
            <person name="Pangilinan J."/>
            <person name="Peng Y."/>
            <person name="Rokas A."/>
            <person name="Rosa C.A."/>
            <person name="Scheuner C."/>
            <person name="Sibirny A.A."/>
            <person name="Slot J.C."/>
            <person name="Stielow J.B."/>
            <person name="Sun H."/>
            <person name="Kurtzman C.P."/>
            <person name="Blackwell M."/>
            <person name="Grigoriev I.V."/>
            <person name="Jeffries T.W."/>
        </authorList>
    </citation>
    <scope>NUCLEOTIDE SEQUENCE [LARGE SCALE GENOMIC DNA]</scope>
    <source>
        <strain evidence="8">NRRL Y-1933</strain>
    </source>
</reference>
<dbReference type="GO" id="GO:0022857">
    <property type="term" value="F:transmembrane transporter activity"/>
    <property type="evidence" value="ECO:0007669"/>
    <property type="project" value="InterPro"/>
</dbReference>
<feature type="transmembrane region" description="Helical" evidence="5">
    <location>
        <begin position="224"/>
        <end position="250"/>
    </location>
</feature>
<organism evidence="7 8">
    <name type="scientific">Hyphopichia burtonii NRRL Y-1933</name>
    <dbReference type="NCBI Taxonomy" id="984485"/>
    <lineage>
        <taxon>Eukaryota</taxon>
        <taxon>Fungi</taxon>
        <taxon>Dikarya</taxon>
        <taxon>Ascomycota</taxon>
        <taxon>Saccharomycotina</taxon>
        <taxon>Pichiomycetes</taxon>
        <taxon>Debaryomycetaceae</taxon>
        <taxon>Hyphopichia</taxon>
    </lineage>
</organism>
<evidence type="ECO:0000313" key="7">
    <source>
        <dbReference type="EMBL" id="ODV66451.1"/>
    </source>
</evidence>
<keyword evidence="4 5" id="KW-0472">Membrane</keyword>
<feature type="transmembrane region" description="Helical" evidence="5">
    <location>
        <begin position="270"/>
        <end position="291"/>
    </location>
</feature>
<dbReference type="PANTHER" id="PTHR23507">
    <property type="entry name" value="ZGC:174356"/>
    <property type="match status" value="1"/>
</dbReference>
<name>A0A1E4RGW1_9ASCO</name>
<dbReference type="GeneID" id="30996013"/>
<feature type="transmembrane region" description="Helical" evidence="5">
    <location>
        <begin position="127"/>
        <end position="146"/>
    </location>
</feature>
<dbReference type="Pfam" id="PF07690">
    <property type="entry name" value="MFS_1"/>
    <property type="match status" value="1"/>
</dbReference>
<feature type="transmembrane region" description="Helical" evidence="5">
    <location>
        <begin position="394"/>
        <end position="415"/>
    </location>
</feature>
<feature type="transmembrane region" description="Helical" evidence="5">
    <location>
        <begin position="494"/>
        <end position="518"/>
    </location>
</feature>
<dbReference type="RefSeq" id="XP_020075518.1">
    <property type="nucleotide sequence ID" value="XM_020221464.1"/>
</dbReference>
<feature type="transmembrane region" description="Helical" evidence="5">
    <location>
        <begin position="436"/>
        <end position="455"/>
    </location>
</feature>
<evidence type="ECO:0000256" key="2">
    <source>
        <dbReference type="ARBA" id="ARBA00022692"/>
    </source>
</evidence>
<feature type="transmembrane region" description="Helical" evidence="5">
    <location>
        <begin position="189"/>
        <end position="212"/>
    </location>
</feature>
<feature type="transmembrane region" description="Helical" evidence="5">
    <location>
        <begin position="73"/>
        <end position="90"/>
    </location>
</feature>
<keyword evidence="2 5" id="KW-0812">Transmembrane</keyword>
<sequence>MDSDNEAAPLIPHNPRVLASNPDNDVLLETAINDALQSFQDPELGEEEDEDVIWLREQRELNKSLHWAKRPSALQIGGILFFAGLISNFLQPSLESIYNKLACNSLIEEGRDGTCDPAEVQVFLSSFNSIVLILSLIVSIITATQYGRLSDIYGRKPFIIFAFVTISLSTLLSFYLISHYSTFKFGWLVFSNVIATIGGSIPTLLAICKAYISDVSEPHELVYSFGLIVSATSLGFSIAPLITSLIFRIHDYFPNPGSSSTLQQIDNFEFIPIKIGAILMLLLTLYTIILLPESRGTKAKAKSRSLLISNSPESQSLLSHLKFWHYLKIMVLPSDSVKSSIPQKSLTKARFLFLSINFINTINLSIHMGLATLLDQYGIFKFNWTTPDIAGVSFLTSIARIIVLAVISPFLYNFLFLKVFKLKTKDDKLDKVDFNMIFIALFFQIIGLFFLPFASSSSQMVFWYTLSLICYILDPTLSSTSLKYLSEQKAGEYFGGVSTFGNIGTLIIPPVVFVVYSFGVRCNFAGIVFWLCSLFSILALIVVSIGEFMIKDQEYGTVEINPLENHHSESEADNRKIAANVLVSAA</sequence>
<evidence type="ECO:0000259" key="6">
    <source>
        <dbReference type="PROSITE" id="PS50850"/>
    </source>
</evidence>
<dbReference type="InterPro" id="IPR020846">
    <property type="entry name" value="MFS_dom"/>
</dbReference>
<evidence type="ECO:0000313" key="8">
    <source>
        <dbReference type="Proteomes" id="UP000095085"/>
    </source>
</evidence>
<evidence type="ECO:0000256" key="4">
    <source>
        <dbReference type="ARBA" id="ARBA00023136"/>
    </source>
</evidence>
<dbReference type="AlphaFoldDB" id="A0A1E4RGW1"/>
<feature type="transmembrane region" description="Helical" evidence="5">
    <location>
        <begin position="351"/>
        <end position="374"/>
    </location>
</feature>
<protein>
    <submittedName>
        <fullName evidence="7">MFS general substrate transporter</fullName>
    </submittedName>
</protein>
<evidence type="ECO:0000256" key="5">
    <source>
        <dbReference type="SAM" id="Phobius"/>
    </source>
</evidence>
<dbReference type="OrthoDB" id="3026777at2759"/>
<feature type="transmembrane region" description="Helical" evidence="5">
    <location>
        <begin position="158"/>
        <end position="177"/>
    </location>
</feature>
<gene>
    <name evidence="7" type="ORF">HYPBUDRAFT_153290</name>
</gene>
<dbReference type="GO" id="GO:0016020">
    <property type="term" value="C:membrane"/>
    <property type="evidence" value="ECO:0007669"/>
    <property type="project" value="UniProtKB-SubCell"/>
</dbReference>
<keyword evidence="3 5" id="KW-1133">Transmembrane helix</keyword>
<feature type="domain" description="Major facilitator superfamily (MFS) profile" evidence="6">
    <location>
        <begin position="72"/>
        <end position="551"/>
    </location>
</feature>
<dbReference type="Gene3D" id="1.20.1250.20">
    <property type="entry name" value="MFS general substrate transporter like domains"/>
    <property type="match status" value="1"/>
</dbReference>
<dbReference type="PANTHER" id="PTHR23507:SF1">
    <property type="entry name" value="FI18259P1-RELATED"/>
    <property type="match status" value="1"/>
</dbReference>
<feature type="transmembrane region" description="Helical" evidence="5">
    <location>
        <begin position="524"/>
        <end position="545"/>
    </location>
</feature>
<dbReference type="InterPro" id="IPR036259">
    <property type="entry name" value="MFS_trans_sf"/>
</dbReference>